<protein>
    <recommendedName>
        <fullName evidence="1">ATPase AAA-type core domain-containing protein</fullName>
    </recommendedName>
</protein>
<name>A0A916NNY6_9BACT</name>
<gene>
    <name evidence="2" type="ORF">DYBT9275_05842</name>
</gene>
<dbReference type="InterPro" id="IPR003959">
    <property type="entry name" value="ATPase_AAA_core"/>
</dbReference>
<feature type="domain" description="ATPase AAA-type core" evidence="1">
    <location>
        <begin position="68"/>
        <end position="405"/>
    </location>
</feature>
<accession>A0A916NNY6</accession>
<dbReference type="GO" id="GO:0005524">
    <property type="term" value="F:ATP binding"/>
    <property type="evidence" value="ECO:0007669"/>
    <property type="project" value="InterPro"/>
</dbReference>
<dbReference type="EMBL" id="CAJRAF010000004">
    <property type="protein sequence ID" value="CAG5017766.1"/>
    <property type="molecule type" value="Genomic_DNA"/>
</dbReference>
<dbReference type="Gene3D" id="3.40.50.300">
    <property type="entry name" value="P-loop containing nucleotide triphosphate hydrolases"/>
    <property type="match status" value="1"/>
</dbReference>
<evidence type="ECO:0000313" key="2">
    <source>
        <dbReference type="EMBL" id="CAG5017766.1"/>
    </source>
</evidence>
<reference evidence="2" key="1">
    <citation type="submission" date="2021-04" db="EMBL/GenBank/DDBJ databases">
        <authorList>
            <person name="Rodrigo-Torres L."/>
            <person name="Arahal R. D."/>
            <person name="Lucena T."/>
        </authorList>
    </citation>
    <scope>NUCLEOTIDE SEQUENCE</scope>
    <source>
        <strain evidence="2">CECT 9275</strain>
    </source>
</reference>
<sequence>MNFSFFLHLRDYFVILTKKNENDMLVRFVVSNFLSFDSEVEFNMLASSFKGHKHHVYRFGKVDVLRAAAIYGANGAGKSNLIKAIEFLQNAVELGGISQSVNDKKFKLKEANKELPMSFELEVIHNKKIYSYGVSFNRLFIVNEWLYEVNVNFEDKLLFERSVNKLGRSTLKIIDKFNKTPKQKLLIELMEENLLKPNELFLGKADEIKIKEFQQVRDIILNKIVIIHPGSKYQGLIRQLVKSEDFHIFTNNLLKSLDTGVVSLGIEEIEIDKFFGEENEKIKLEIIQDLTSEVESVILTTKSGDVMVTMDKGRYVVKRPIAEHLNGDNQIVPFVLNDESDGTQRLLDLVPAVRGILKEDITFFIDEIDQSLHTTLLKALIDKVLAEELTRGQIIFTTHESNLLDLDIFRQDEIWFAEKNAKVGNSQLYSLSEFKPRYDLDIRKGYLKGRFGAIPFVANLDDLNWDITHA</sequence>
<evidence type="ECO:0000313" key="3">
    <source>
        <dbReference type="Proteomes" id="UP000680038"/>
    </source>
</evidence>
<dbReference type="PANTHER" id="PTHR40396:SF1">
    <property type="entry name" value="ATPASE AAA-TYPE CORE DOMAIN-CONTAINING PROTEIN"/>
    <property type="match status" value="1"/>
</dbReference>
<dbReference type="Pfam" id="PF13304">
    <property type="entry name" value="AAA_21"/>
    <property type="match status" value="1"/>
</dbReference>
<dbReference type="PANTHER" id="PTHR40396">
    <property type="entry name" value="ATPASE-LIKE PROTEIN"/>
    <property type="match status" value="1"/>
</dbReference>
<keyword evidence="3" id="KW-1185">Reference proteome</keyword>
<dbReference type="GO" id="GO:0016887">
    <property type="term" value="F:ATP hydrolysis activity"/>
    <property type="evidence" value="ECO:0007669"/>
    <property type="project" value="InterPro"/>
</dbReference>
<comment type="caution">
    <text evidence="2">The sequence shown here is derived from an EMBL/GenBank/DDBJ whole genome shotgun (WGS) entry which is preliminary data.</text>
</comment>
<organism evidence="2 3">
    <name type="scientific">Dyadobacter helix</name>
    <dbReference type="NCBI Taxonomy" id="2822344"/>
    <lineage>
        <taxon>Bacteria</taxon>
        <taxon>Pseudomonadati</taxon>
        <taxon>Bacteroidota</taxon>
        <taxon>Cytophagia</taxon>
        <taxon>Cytophagales</taxon>
        <taxon>Spirosomataceae</taxon>
        <taxon>Dyadobacter</taxon>
    </lineage>
</organism>
<dbReference type="AlphaFoldDB" id="A0A916NNY6"/>
<evidence type="ECO:0000259" key="1">
    <source>
        <dbReference type="Pfam" id="PF13304"/>
    </source>
</evidence>
<dbReference type="Proteomes" id="UP000680038">
    <property type="component" value="Unassembled WGS sequence"/>
</dbReference>
<proteinExistence type="predicted"/>
<dbReference type="InterPro" id="IPR027417">
    <property type="entry name" value="P-loop_NTPase"/>
</dbReference>
<dbReference type="SUPFAM" id="SSF52540">
    <property type="entry name" value="P-loop containing nucleoside triphosphate hydrolases"/>
    <property type="match status" value="1"/>
</dbReference>